<evidence type="ECO:0000256" key="2">
    <source>
        <dbReference type="SAM" id="Phobius"/>
    </source>
</evidence>
<reference evidence="3 4" key="1">
    <citation type="submission" date="2016-10" db="EMBL/GenBank/DDBJ databases">
        <authorList>
            <person name="Varghese N."/>
            <person name="Submissions S."/>
        </authorList>
    </citation>
    <scope>NUCLEOTIDE SEQUENCE [LARGE SCALE GENOMIC DNA]</scope>
    <source>
        <strain evidence="3 4">FF3</strain>
    </source>
</reference>
<keyword evidence="1" id="KW-0813">Transport</keyword>
<comment type="caution">
    <text evidence="3">The sequence shown here is derived from an EMBL/GenBank/DDBJ whole genome shotgun (WGS) entry which is preliminary data.</text>
</comment>
<accession>A0A975WED3</accession>
<comment type="subcellular location">
    <subcellularLocation>
        <location evidence="1">Cell inner membrane</location>
    </subcellularLocation>
</comment>
<dbReference type="GO" id="GO:0005886">
    <property type="term" value="C:plasma membrane"/>
    <property type="evidence" value="ECO:0007669"/>
    <property type="project" value="UniProtKB-SubCell"/>
</dbReference>
<comment type="similarity">
    <text evidence="1">Belongs to the GSP K family.</text>
</comment>
<keyword evidence="2" id="KW-1133">Transmembrane helix</keyword>
<keyword evidence="1 2" id="KW-0472">Membrane</keyword>
<dbReference type="GeneID" id="80820608"/>
<dbReference type="Proteomes" id="UP000182932">
    <property type="component" value="Unassembled WGS sequence"/>
</dbReference>
<organism evidence="3 4">
    <name type="scientific">Marinovum algicola</name>
    <dbReference type="NCBI Taxonomy" id="42444"/>
    <lineage>
        <taxon>Bacteria</taxon>
        <taxon>Pseudomonadati</taxon>
        <taxon>Pseudomonadota</taxon>
        <taxon>Alphaproteobacteria</taxon>
        <taxon>Rhodobacterales</taxon>
        <taxon>Roseobacteraceae</taxon>
        <taxon>Marinovum</taxon>
    </lineage>
</organism>
<evidence type="ECO:0000313" key="3">
    <source>
        <dbReference type="EMBL" id="SEK06859.1"/>
    </source>
</evidence>
<dbReference type="PANTHER" id="PTHR38831">
    <property type="entry name" value="TYPE II SECRETION SYSTEM PROTEIN K"/>
    <property type="match status" value="1"/>
</dbReference>
<evidence type="ECO:0000313" key="4">
    <source>
        <dbReference type="Proteomes" id="UP000182932"/>
    </source>
</evidence>
<dbReference type="Gene3D" id="3.30.1300.30">
    <property type="entry name" value="GSPII I/J protein-like"/>
    <property type="match status" value="1"/>
</dbReference>
<dbReference type="SUPFAM" id="SSF158544">
    <property type="entry name" value="GspK insert domain-like"/>
    <property type="match status" value="1"/>
</dbReference>
<keyword evidence="2" id="KW-0812">Transmembrane</keyword>
<dbReference type="GO" id="GO:0009306">
    <property type="term" value="P:protein secretion"/>
    <property type="evidence" value="ECO:0007669"/>
    <property type="project" value="InterPro"/>
</dbReference>
<dbReference type="PIRSF" id="PIRSF002786">
    <property type="entry name" value="XcpX"/>
    <property type="match status" value="1"/>
</dbReference>
<dbReference type="RefSeq" id="WP_074839311.1">
    <property type="nucleotide sequence ID" value="NZ_FNYY01000023.1"/>
</dbReference>
<dbReference type="AlphaFoldDB" id="A0A975WED3"/>
<dbReference type="EMBL" id="FNYY01000023">
    <property type="protein sequence ID" value="SEK06859.1"/>
    <property type="molecule type" value="Genomic_DNA"/>
</dbReference>
<keyword evidence="1" id="KW-1003">Cell membrane</keyword>
<evidence type="ECO:0000256" key="1">
    <source>
        <dbReference type="PIRNR" id="PIRNR002786"/>
    </source>
</evidence>
<dbReference type="InterPro" id="IPR038072">
    <property type="entry name" value="GspK_central_sf"/>
</dbReference>
<protein>
    <recommendedName>
        <fullName evidence="1">Type II secretion system protein K</fullName>
    </recommendedName>
</protein>
<dbReference type="PANTHER" id="PTHR38831:SF1">
    <property type="entry name" value="TYPE II SECRETION SYSTEM PROTEIN K-RELATED"/>
    <property type="match status" value="1"/>
</dbReference>
<name>A0A975WED3_9RHOB</name>
<gene>
    <name evidence="3" type="ORF">SAMN04487940_12353</name>
</gene>
<sequence>MRRGEAGVTLVNVLVVLAITSGLVVLLLRQQEDGQDIVARHAALAQAEQIALGAEASVLAALRRDLDTGPEEDHFAEPWAGVIQEEVALPEGRFSVKVRDRQAKFDINLLTAPAVGPQTLFQRLATRLDIDAAEARRIAELVALLGAVRDLSDLEAQGIAPDTLARLAPHVTALPVPSTINLNTADPLLMEVLFQNPGIASQLLFRRRSQGFVSRKMLTDLGALRPGLTGFGSHAWEVEILAESGAARVRLLSLIQRRNDLEGKAVALISRRFDAPLPTEAPAEP</sequence>
<dbReference type="InterPro" id="IPR005628">
    <property type="entry name" value="GspK"/>
</dbReference>
<feature type="transmembrane region" description="Helical" evidence="2">
    <location>
        <begin position="6"/>
        <end position="28"/>
    </location>
</feature>
<proteinExistence type="inferred from homology"/>
<keyword evidence="1" id="KW-0997">Cell inner membrane</keyword>
<keyword evidence="4" id="KW-1185">Reference proteome</keyword>
<dbReference type="SUPFAM" id="SSF54523">
    <property type="entry name" value="Pili subunits"/>
    <property type="match status" value="1"/>
</dbReference>
<dbReference type="InterPro" id="IPR045584">
    <property type="entry name" value="Pilin-like"/>
</dbReference>